<sequence>MSLLRTLLLLGAARKPSLLAPAVPHAAAQDLGFGGQQRPHITLHDFTSIRPSLELHPSDIHLHIFSFLIELTPKLPVHPSFNSAFGAVSPYFSVSW</sequence>
<proteinExistence type="predicted"/>
<keyword evidence="3" id="KW-1185">Reference proteome</keyword>
<dbReference type="EMBL" id="JAAALK010000287">
    <property type="protein sequence ID" value="KAG8060813.1"/>
    <property type="molecule type" value="Genomic_DNA"/>
</dbReference>
<evidence type="ECO:0000313" key="3">
    <source>
        <dbReference type="Proteomes" id="UP000729402"/>
    </source>
</evidence>
<reference evidence="2" key="1">
    <citation type="journal article" date="2021" name="bioRxiv">
        <title>Whole Genome Assembly and Annotation of Northern Wild Rice, Zizania palustris L., Supports a Whole Genome Duplication in the Zizania Genus.</title>
        <authorList>
            <person name="Haas M."/>
            <person name="Kono T."/>
            <person name="Macchietto M."/>
            <person name="Millas R."/>
            <person name="McGilp L."/>
            <person name="Shao M."/>
            <person name="Duquette J."/>
            <person name="Hirsch C.N."/>
            <person name="Kimball J."/>
        </authorList>
    </citation>
    <scope>NUCLEOTIDE SEQUENCE</scope>
    <source>
        <tissue evidence="2">Fresh leaf tissue</tissue>
    </source>
</reference>
<accession>A0A8J5VUR9</accession>
<feature type="signal peptide" evidence="1">
    <location>
        <begin position="1"/>
        <end position="19"/>
    </location>
</feature>
<name>A0A8J5VUR9_ZIZPA</name>
<evidence type="ECO:0000256" key="1">
    <source>
        <dbReference type="SAM" id="SignalP"/>
    </source>
</evidence>
<feature type="chain" id="PRO_5035161161" evidence="1">
    <location>
        <begin position="20"/>
        <end position="96"/>
    </location>
</feature>
<organism evidence="2 3">
    <name type="scientific">Zizania palustris</name>
    <name type="common">Northern wild rice</name>
    <dbReference type="NCBI Taxonomy" id="103762"/>
    <lineage>
        <taxon>Eukaryota</taxon>
        <taxon>Viridiplantae</taxon>
        <taxon>Streptophyta</taxon>
        <taxon>Embryophyta</taxon>
        <taxon>Tracheophyta</taxon>
        <taxon>Spermatophyta</taxon>
        <taxon>Magnoliopsida</taxon>
        <taxon>Liliopsida</taxon>
        <taxon>Poales</taxon>
        <taxon>Poaceae</taxon>
        <taxon>BOP clade</taxon>
        <taxon>Oryzoideae</taxon>
        <taxon>Oryzeae</taxon>
        <taxon>Zizaniinae</taxon>
        <taxon>Zizania</taxon>
    </lineage>
</organism>
<dbReference type="AlphaFoldDB" id="A0A8J5VUR9"/>
<gene>
    <name evidence="2" type="ORF">GUJ93_ZPchr0002g23908</name>
</gene>
<keyword evidence="1" id="KW-0732">Signal</keyword>
<evidence type="ECO:0000313" key="2">
    <source>
        <dbReference type="EMBL" id="KAG8060813.1"/>
    </source>
</evidence>
<dbReference type="Proteomes" id="UP000729402">
    <property type="component" value="Unassembled WGS sequence"/>
</dbReference>
<protein>
    <submittedName>
        <fullName evidence="2">Uncharacterized protein</fullName>
    </submittedName>
</protein>
<reference evidence="2" key="2">
    <citation type="submission" date="2021-02" db="EMBL/GenBank/DDBJ databases">
        <authorList>
            <person name="Kimball J.A."/>
            <person name="Haas M.W."/>
            <person name="Macchietto M."/>
            <person name="Kono T."/>
            <person name="Duquette J."/>
            <person name="Shao M."/>
        </authorList>
    </citation>
    <scope>NUCLEOTIDE SEQUENCE</scope>
    <source>
        <tissue evidence="2">Fresh leaf tissue</tissue>
    </source>
</reference>
<comment type="caution">
    <text evidence="2">The sequence shown here is derived from an EMBL/GenBank/DDBJ whole genome shotgun (WGS) entry which is preliminary data.</text>
</comment>